<dbReference type="AlphaFoldDB" id="A0A2H1WZR6"/>
<keyword evidence="1" id="KW-1133">Transmembrane helix</keyword>
<name>A0A2H1WZR6_SPOFR</name>
<accession>A0A2H1WZR6</accession>
<evidence type="ECO:0000313" key="2">
    <source>
        <dbReference type="EMBL" id="SOQ58543.1"/>
    </source>
</evidence>
<keyword evidence="1" id="KW-0812">Transmembrane</keyword>
<organism evidence="2">
    <name type="scientific">Spodoptera frugiperda</name>
    <name type="common">Fall armyworm</name>
    <dbReference type="NCBI Taxonomy" id="7108"/>
    <lineage>
        <taxon>Eukaryota</taxon>
        <taxon>Metazoa</taxon>
        <taxon>Ecdysozoa</taxon>
        <taxon>Arthropoda</taxon>
        <taxon>Hexapoda</taxon>
        <taxon>Insecta</taxon>
        <taxon>Pterygota</taxon>
        <taxon>Neoptera</taxon>
        <taxon>Endopterygota</taxon>
        <taxon>Lepidoptera</taxon>
        <taxon>Glossata</taxon>
        <taxon>Ditrysia</taxon>
        <taxon>Noctuoidea</taxon>
        <taxon>Noctuidae</taxon>
        <taxon>Amphipyrinae</taxon>
        <taxon>Spodoptera</taxon>
    </lineage>
</organism>
<reference evidence="2" key="1">
    <citation type="submission" date="2016-07" db="EMBL/GenBank/DDBJ databases">
        <authorList>
            <person name="Bretaudeau A."/>
        </authorList>
    </citation>
    <scope>NUCLEOTIDE SEQUENCE</scope>
    <source>
        <strain evidence="2">Rice</strain>
        <tissue evidence="2">Whole body</tissue>
    </source>
</reference>
<keyword evidence="1" id="KW-0472">Membrane</keyword>
<evidence type="ECO:0000256" key="1">
    <source>
        <dbReference type="SAM" id="Phobius"/>
    </source>
</evidence>
<protein>
    <submittedName>
        <fullName evidence="2">SFRICE_003115</fullName>
    </submittedName>
</protein>
<gene>
    <name evidence="2" type="ORF">SFRICE_003115</name>
</gene>
<sequence length="47" mass="5247">MPLKRVGHRKLYKERSGRKVGWSLPCSGTTMQLSTLFLVATPNASSR</sequence>
<feature type="transmembrane region" description="Helical" evidence="1">
    <location>
        <begin position="20"/>
        <end position="40"/>
    </location>
</feature>
<dbReference type="EMBL" id="ODYU01012302">
    <property type="protein sequence ID" value="SOQ58543.1"/>
    <property type="molecule type" value="Genomic_DNA"/>
</dbReference>
<proteinExistence type="predicted"/>